<proteinExistence type="predicted"/>
<accession>A0A514K2L7</accession>
<feature type="compositionally biased region" description="Basic residues" evidence="1">
    <location>
        <begin position="161"/>
        <end position="170"/>
    </location>
</feature>
<feature type="region of interest" description="Disordered" evidence="1">
    <location>
        <begin position="1"/>
        <end position="120"/>
    </location>
</feature>
<feature type="compositionally biased region" description="Basic residues" evidence="1">
    <location>
        <begin position="234"/>
        <end position="247"/>
    </location>
</feature>
<dbReference type="EMBL" id="CP022310">
    <property type="protein sequence ID" value="QDI73068.1"/>
    <property type="molecule type" value="Genomic_DNA"/>
</dbReference>
<dbReference type="AlphaFoldDB" id="A0A514K2L7"/>
<evidence type="ECO:0000313" key="3">
    <source>
        <dbReference type="EMBL" id="QDI73068.1"/>
    </source>
</evidence>
<dbReference type="Gene3D" id="3.40.710.10">
    <property type="entry name" value="DD-peptidase/beta-lactamase superfamily"/>
    <property type="match status" value="1"/>
</dbReference>
<gene>
    <name evidence="3" type="ORF">CD934_01720</name>
</gene>
<feature type="compositionally biased region" description="Low complexity" evidence="1">
    <location>
        <begin position="204"/>
        <end position="213"/>
    </location>
</feature>
<evidence type="ECO:0000256" key="1">
    <source>
        <dbReference type="SAM" id="MobiDB-lite"/>
    </source>
</evidence>
<dbReference type="PANTHER" id="PTHR46825:SF7">
    <property type="entry name" value="D-ALANYL-D-ALANINE CARBOXYPEPTIDASE"/>
    <property type="match status" value="1"/>
</dbReference>
<name>A0A514K2L7_9ACTN</name>
<feature type="compositionally biased region" description="Low complexity" evidence="1">
    <location>
        <begin position="1"/>
        <end position="23"/>
    </location>
</feature>
<sequence length="651" mass="70812">MAVGPPRRLPAGARRGPRGRLPGTLQTRRRTRPGLQGAVPRRRRGLPPGRPRPPAARPRLARNPGRRHHAGARTAHRARLTHPVRGVPAVPGTRLQPARGGARRRPEPPAGQLAGLRGHAHPEARTLRLPAPLRTHPPARRGRGPARHLAGPHPGTLDRRGPHRLRHHPLRVPPDRLGREPRRPARGHRRLPRHLAARLDRRLAGPGALGPARRTPRRRRLPAPPHPGRAGLARLRRRTAARRRHARDPRDARGRRGGGLRHRVPLDAGRRLRLRTGHLPRPDRAGPGLVTTAYRTWPGEPPDQEDRPAARPDPAPDDEHRDERLTDAVAAADAPDVVLALSRHGRRTVRTGGTAPPPPHPRDTLRYEIGSATKTFTALLLARLVDSGRLHGGEPAATLLDRGRPPGAAPVTLAHLVTHTAGLPVLPPGFYVRALPAWRSNPYARYGDARVVDAFLRHRPRHRPGTRWRYSNFGVAVLGHALAAATGTPWQDLVTGQLLEPLALHDTTLRAGTDGRDATGHTKDGGRPVPAFDAGGFQAAGAVRATPHDLLTFLEAHLDPGASPALAGALNAVRTPVLRRGLGHRHVHTVGWFRHPTDAGPMYFHSGATLGQQTFLGFRPGTGTALAAVCTRRFRARDPFLATAYALLAQE</sequence>
<dbReference type="InterPro" id="IPR050491">
    <property type="entry name" value="AmpC-like"/>
</dbReference>
<dbReference type="PANTHER" id="PTHR46825">
    <property type="entry name" value="D-ALANYL-D-ALANINE-CARBOXYPEPTIDASE/ENDOPEPTIDASE AMPH"/>
    <property type="match status" value="1"/>
</dbReference>
<dbReference type="Proteomes" id="UP000316215">
    <property type="component" value="Chromosome"/>
</dbReference>
<feature type="compositionally biased region" description="Basic residues" evidence="1">
    <location>
        <begin position="64"/>
        <end position="82"/>
    </location>
</feature>
<reference evidence="3 4" key="1">
    <citation type="submission" date="2017-07" db="EMBL/GenBank/DDBJ databases">
        <title>The Complete Genome of Streptomyces asterosporus-ZSY.</title>
        <authorList>
            <person name="Zhang S."/>
        </authorList>
    </citation>
    <scope>NUCLEOTIDE SEQUENCE [LARGE SCALE GENOMIC DNA]</scope>
    <source>
        <strain evidence="3 4">DSM 41452</strain>
    </source>
</reference>
<feature type="domain" description="Beta-lactamase-related" evidence="2">
    <location>
        <begin position="325"/>
        <end position="649"/>
    </location>
</feature>
<keyword evidence="4" id="KW-1185">Reference proteome</keyword>
<feature type="compositionally biased region" description="Basic residues" evidence="1">
    <location>
        <begin position="137"/>
        <end position="146"/>
    </location>
</feature>
<dbReference type="SUPFAM" id="SSF56601">
    <property type="entry name" value="beta-lactamase/transpeptidase-like"/>
    <property type="match status" value="1"/>
</dbReference>
<feature type="region of interest" description="Disordered" evidence="1">
    <location>
        <begin position="132"/>
        <end position="323"/>
    </location>
</feature>
<dbReference type="Pfam" id="PF00144">
    <property type="entry name" value="Beta-lactamase"/>
    <property type="match status" value="1"/>
</dbReference>
<dbReference type="InterPro" id="IPR001466">
    <property type="entry name" value="Beta-lactam-related"/>
</dbReference>
<feature type="region of interest" description="Disordered" evidence="1">
    <location>
        <begin position="342"/>
        <end position="363"/>
    </location>
</feature>
<organism evidence="3 4">
    <name type="scientific">Streptomyces calvus</name>
    <dbReference type="NCBI Taxonomy" id="67282"/>
    <lineage>
        <taxon>Bacteria</taxon>
        <taxon>Bacillati</taxon>
        <taxon>Actinomycetota</taxon>
        <taxon>Actinomycetes</taxon>
        <taxon>Kitasatosporales</taxon>
        <taxon>Streptomycetaceae</taxon>
        <taxon>Streptomyces</taxon>
    </lineage>
</organism>
<evidence type="ECO:0000313" key="4">
    <source>
        <dbReference type="Proteomes" id="UP000316215"/>
    </source>
</evidence>
<protein>
    <recommendedName>
        <fullName evidence="2">Beta-lactamase-related domain-containing protein</fullName>
    </recommendedName>
</protein>
<evidence type="ECO:0000259" key="2">
    <source>
        <dbReference type="Pfam" id="PF00144"/>
    </source>
</evidence>
<dbReference type="KEGG" id="sast:CD934_01720"/>
<dbReference type="InterPro" id="IPR012338">
    <property type="entry name" value="Beta-lactam/transpept-like"/>
</dbReference>
<feature type="compositionally biased region" description="Basic residues" evidence="1">
    <location>
        <begin position="184"/>
        <end position="196"/>
    </location>
</feature>
<feature type="compositionally biased region" description="Basic and acidic residues" evidence="1">
    <location>
        <begin position="173"/>
        <end position="183"/>
    </location>
</feature>